<dbReference type="KEGG" id="apak:AP3564_04815"/>
<accession>A0A223E337</accession>
<evidence type="ECO:0000313" key="1">
    <source>
        <dbReference type="EMBL" id="ASS89667.1"/>
    </source>
</evidence>
<sequence>MFHKLFSFVGGNARNSSFFQKNKILSYFPENNLLLSNILSKSFAKFFSNKKGLFRKSKSTENKTS</sequence>
<dbReference type="Proteomes" id="UP000214606">
    <property type="component" value="Chromosome"/>
</dbReference>
<reference evidence="1 2" key="1">
    <citation type="submission" date="2016-10" db="EMBL/GenBank/DDBJ databases">
        <title>The whole genome sequencing and assembly of Aeribacillus pallidus KCTC3564 strain.</title>
        <authorList>
            <person name="Lee Y.-J."/>
            <person name="Park M.-K."/>
            <person name="Yi H."/>
            <person name="Bahn Y.-S."/>
            <person name="Kim J.F."/>
            <person name="Lee D.-W."/>
        </authorList>
    </citation>
    <scope>NUCLEOTIDE SEQUENCE [LARGE SCALE GENOMIC DNA]</scope>
    <source>
        <strain evidence="1 2">KCTC3564</strain>
    </source>
</reference>
<gene>
    <name evidence="1" type="ORF">AP3564_04815</name>
</gene>
<name>A0A223E337_9BACI</name>
<evidence type="ECO:0000313" key="2">
    <source>
        <dbReference type="Proteomes" id="UP000214606"/>
    </source>
</evidence>
<proteinExistence type="predicted"/>
<protein>
    <submittedName>
        <fullName evidence="1">Uncharacterized protein</fullName>
    </submittedName>
</protein>
<organism evidence="1 2">
    <name type="scientific">Aeribacillus pallidus</name>
    <dbReference type="NCBI Taxonomy" id="33936"/>
    <lineage>
        <taxon>Bacteria</taxon>
        <taxon>Bacillati</taxon>
        <taxon>Bacillota</taxon>
        <taxon>Bacilli</taxon>
        <taxon>Bacillales</taxon>
        <taxon>Bacillaceae</taxon>
        <taxon>Aeribacillus</taxon>
    </lineage>
</organism>
<dbReference type="EMBL" id="CP017703">
    <property type="protein sequence ID" value="ASS89667.1"/>
    <property type="molecule type" value="Genomic_DNA"/>
</dbReference>
<dbReference type="AlphaFoldDB" id="A0A223E337"/>